<feature type="signal peptide" evidence="1">
    <location>
        <begin position="1"/>
        <end position="28"/>
    </location>
</feature>
<feature type="chain" id="PRO_5013827595" evidence="1">
    <location>
        <begin position="29"/>
        <end position="103"/>
    </location>
</feature>
<dbReference type="EMBL" id="NIZW01000044">
    <property type="protein sequence ID" value="PHQ31616.1"/>
    <property type="molecule type" value="Genomic_DNA"/>
</dbReference>
<evidence type="ECO:0000256" key="1">
    <source>
        <dbReference type="SAM" id="SignalP"/>
    </source>
</evidence>
<dbReference type="Proteomes" id="UP000225740">
    <property type="component" value="Unassembled WGS sequence"/>
</dbReference>
<comment type="caution">
    <text evidence="2">The sequence shown here is derived from an EMBL/GenBank/DDBJ whole genome shotgun (WGS) entry which is preliminary data.</text>
</comment>
<organism evidence="2 3">
    <name type="scientific">Rhodopirellula bahusiensis</name>
    <dbReference type="NCBI Taxonomy" id="2014065"/>
    <lineage>
        <taxon>Bacteria</taxon>
        <taxon>Pseudomonadati</taxon>
        <taxon>Planctomycetota</taxon>
        <taxon>Planctomycetia</taxon>
        <taxon>Pirellulales</taxon>
        <taxon>Pirellulaceae</taxon>
        <taxon>Rhodopirellula</taxon>
    </lineage>
</organism>
<proteinExistence type="predicted"/>
<keyword evidence="3" id="KW-1185">Reference proteome</keyword>
<sequence>MLHLKYDRIVLLAVAALFIGVADTAAHAQSPASSVQTGLPPSLQFASEDASFYYALTNNRLKWDCWLSIPSPRRSNPRPSSASEILAAHRRKPGVIQCISGLG</sequence>
<evidence type="ECO:0000313" key="2">
    <source>
        <dbReference type="EMBL" id="PHQ31616.1"/>
    </source>
</evidence>
<name>A0A2G1VXV6_9BACT</name>
<reference evidence="2 3" key="1">
    <citation type="submission" date="2017-06" db="EMBL/GenBank/DDBJ databases">
        <title>Description of Rhodopirellula bahusiensis sp. nov.</title>
        <authorList>
            <person name="Kizina J."/>
            <person name="Harder J."/>
        </authorList>
    </citation>
    <scope>NUCLEOTIDE SEQUENCE [LARGE SCALE GENOMIC DNA]</scope>
    <source>
        <strain evidence="2 3">SWK21</strain>
    </source>
</reference>
<protein>
    <submittedName>
        <fullName evidence="2">Uncharacterized protein</fullName>
    </submittedName>
</protein>
<gene>
    <name evidence="2" type="ORF">CEE69_30120</name>
</gene>
<accession>A0A2G1VXV6</accession>
<evidence type="ECO:0000313" key="3">
    <source>
        <dbReference type="Proteomes" id="UP000225740"/>
    </source>
</evidence>
<dbReference type="AlphaFoldDB" id="A0A2G1VXV6"/>
<keyword evidence="1" id="KW-0732">Signal</keyword>